<sequence length="390" mass="43146">MDLDLDEHTLAFRDEARAWLADHVPRTPLASFDTAEGFEQHRAWEAQLADARWSAVSWPAEFGGRDASLLEWVILEEEYYASGAPGRVSQNGIFMLAPTLFAHGTPEQRARILPPMARGEEIWAQAWSEPEAGSDIASLRSTAVKTDGGWLLSGQKTWSSRAAFADRAFGLFRSDPESKRHKGLTYFMFDLSASGVQVRPIRQLDGEPGFAEIFLDEVFVPDTDVIGEPGAGWRVAMTTANNERGLSLRSPGRFLAAADRLVALWHAHGYPEQVADRVADAWIGARAYQLYTFGTVTKLAEGGELGPESSVNKLFWSHLDVELHETALDLLGPEAELRRPPGSDRIGEQHPGRWLNGWLFSLAGPIYGGTDQIQRNTIAERLLGLPRGDR</sequence>
<dbReference type="EMBL" id="VJZA01000015">
    <property type="protein sequence ID" value="TVT22820.1"/>
    <property type="molecule type" value="Genomic_DNA"/>
</dbReference>
<evidence type="ECO:0000256" key="5">
    <source>
        <dbReference type="ARBA" id="ARBA00023002"/>
    </source>
</evidence>
<dbReference type="Proteomes" id="UP000318578">
    <property type="component" value="Unassembled WGS sequence"/>
</dbReference>
<dbReference type="InterPro" id="IPR037069">
    <property type="entry name" value="AcylCoA_DH/ox_N_sf"/>
</dbReference>
<dbReference type="InterPro" id="IPR013786">
    <property type="entry name" value="AcylCoA_DH/ox_N"/>
</dbReference>
<evidence type="ECO:0000256" key="3">
    <source>
        <dbReference type="ARBA" id="ARBA00022630"/>
    </source>
</evidence>
<dbReference type="Pfam" id="PF00441">
    <property type="entry name" value="Acyl-CoA_dh_1"/>
    <property type="match status" value="1"/>
</dbReference>
<dbReference type="Pfam" id="PF02771">
    <property type="entry name" value="Acyl-CoA_dh_N"/>
    <property type="match status" value="1"/>
</dbReference>
<dbReference type="SUPFAM" id="SSF47203">
    <property type="entry name" value="Acyl-CoA dehydrogenase C-terminal domain-like"/>
    <property type="match status" value="1"/>
</dbReference>
<dbReference type="AlphaFoldDB" id="A0A558AEY8"/>
<dbReference type="RefSeq" id="WP_144637657.1">
    <property type="nucleotide sequence ID" value="NZ_BNAX01000006.1"/>
</dbReference>
<keyword evidence="5 6" id="KW-0560">Oxidoreductase</keyword>
<dbReference type="Pfam" id="PF02770">
    <property type="entry name" value="Acyl-CoA_dh_M"/>
    <property type="match status" value="1"/>
</dbReference>
<evidence type="ECO:0000256" key="1">
    <source>
        <dbReference type="ARBA" id="ARBA00001974"/>
    </source>
</evidence>
<dbReference type="SUPFAM" id="SSF56645">
    <property type="entry name" value="Acyl-CoA dehydrogenase NM domain-like"/>
    <property type="match status" value="1"/>
</dbReference>
<feature type="domain" description="Acyl-CoA dehydrogenase/oxidase N-terminal" evidence="9">
    <location>
        <begin position="7"/>
        <end position="120"/>
    </location>
</feature>
<dbReference type="GO" id="GO:0050660">
    <property type="term" value="F:flavin adenine dinucleotide binding"/>
    <property type="evidence" value="ECO:0007669"/>
    <property type="project" value="InterPro"/>
</dbReference>
<keyword evidence="3 6" id="KW-0285">Flavoprotein</keyword>
<evidence type="ECO:0000313" key="11">
    <source>
        <dbReference type="Proteomes" id="UP000318578"/>
    </source>
</evidence>
<reference evidence="10 11" key="1">
    <citation type="submission" date="2019-07" db="EMBL/GenBank/DDBJ databases">
        <title>New species of Amycolatopsis and Streptomyces.</title>
        <authorList>
            <person name="Duangmal K."/>
            <person name="Teo W.F.A."/>
            <person name="Lipun K."/>
        </authorList>
    </citation>
    <scope>NUCLEOTIDE SEQUENCE [LARGE SCALE GENOMIC DNA]</scope>
    <source>
        <strain evidence="10 11">JCM 30562</strain>
    </source>
</reference>
<dbReference type="InterPro" id="IPR046373">
    <property type="entry name" value="Acyl-CoA_Oxase/DH_mid-dom_sf"/>
</dbReference>
<feature type="domain" description="Acyl-CoA dehydrogenase/oxidase C-terminal" evidence="7">
    <location>
        <begin position="230"/>
        <end position="383"/>
    </location>
</feature>
<comment type="caution">
    <text evidence="10">The sequence shown here is derived from an EMBL/GenBank/DDBJ whole genome shotgun (WGS) entry which is preliminary data.</text>
</comment>
<keyword evidence="4 6" id="KW-0274">FAD</keyword>
<dbReference type="Gene3D" id="2.40.110.10">
    <property type="entry name" value="Butyryl-CoA Dehydrogenase, subunit A, domain 2"/>
    <property type="match status" value="1"/>
</dbReference>
<evidence type="ECO:0000256" key="2">
    <source>
        <dbReference type="ARBA" id="ARBA00009347"/>
    </source>
</evidence>
<dbReference type="GO" id="GO:0016627">
    <property type="term" value="F:oxidoreductase activity, acting on the CH-CH group of donors"/>
    <property type="evidence" value="ECO:0007669"/>
    <property type="project" value="InterPro"/>
</dbReference>
<evidence type="ECO:0000256" key="4">
    <source>
        <dbReference type="ARBA" id="ARBA00022827"/>
    </source>
</evidence>
<organism evidence="10 11">
    <name type="scientific">Amycolatopsis acidiphila</name>
    <dbReference type="NCBI Taxonomy" id="715473"/>
    <lineage>
        <taxon>Bacteria</taxon>
        <taxon>Bacillati</taxon>
        <taxon>Actinomycetota</taxon>
        <taxon>Actinomycetes</taxon>
        <taxon>Pseudonocardiales</taxon>
        <taxon>Pseudonocardiaceae</taxon>
        <taxon>Amycolatopsis</taxon>
    </lineage>
</organism>
<evidence type="ECO:0000259" key="7">
    <source>
        <dbReference type="Pfam" id="PF00441"/>
    </source>
</evidence>
<accession>A0A558AEY8</accession>
<dbReference type="InterPro" id="IPR052161">
    <property type="entry name" value="Mycobact_Acyl-CoA_DH"/>
</dbReference>
<dbReference type="InterPro" id="IPR006091">
    <property type="entry name" value="Acyl-CoA_Oxase/DH_mid-dom"/>
</dbReference>
<comment type="cofactor">
    <cofactor evidence="1 6">
        <name>FAD</name>
        <dbReference type="ChEBI" id="CHEBI:57692"/>
    </cofactor>
</comment>
<dbReference type="InterPro" id="IPR009075">
    <property type="entry name" value="AcylCo_DH/oxidase_C"/>
</dbReference>
<comment type="similarity">
    <text evidence="2 6">Belongs to the acyl-CoA dehydrogenase family.</text>
</comment>
<dbReference type="Gene3D" id="1.20.140.10">
    <property type="entry name" value="Butyryl-CoA Dehydrogenase, subunit A, domain 3"/>
    <property type="match status" value="1"/>
</dbReference>
<dbReference type="GO" id="GO:0005886">
    <property type="term" value="C:plasma membrane"/>
    <property type="evidence" value="ECO:0007669"/>
    <property type="project" value="TreeGrafter"/>
</dbReference>
<evidence type="ECO:0000256" key="6">
    <source>
        <dbReference type="RuleBase" id="RU362125"/>
    </source>
</evidence>
<dbReference type="InterPro" id="IPR036250">
    <property type="entry name" value="AcylCo_DH-like_C"/>
</dbReference>
<name>A0A558AEY8_9PSEU</name>
<dbReference type="PANTHER" id="PTHR43292">
    <property type="entry name" value="ACYL-COA DEHYDROGENASE"/>
    <property type="match status" value="1"/>
</dbReference>
<evidence type="ECO:0000259" key="8">
    <source>
        <dbReference type="Pfam" id="PF02770"/>
    </source>
</evidence>
<dbReference type="OrthoDB" id="4759677at2"/>
<gene>
    <name evidence="10" type="ORF">FNH06_12060</name>
</gene>
<dbReference type="PANTHER" id="PTHR43292:SF3">
    <property type="entry name" value="ACYL-COA DEHYDROGENASE FADE29"/>
    <property type="match status" value="1"/>
</dbReference>
<protein>
    <submittedName>
        <fullName evidence="10">Acyl-CoA dehydrogenase</fullName>
    </submittedName>
</protein>
<evidence type="ECO:0000259" key="9">
    <source>
        <dbReference type="Pfam" id="PF02771"/>
    </source>
</evidence>
<proteinExistence type="inferred from homology"/>
<dbReference type="Gene3D" id="1.10.540.10">
    <property type="entry name" value="Acyl-CoA dehydrogenase/oxidase, N-terminal domain"/>
    <property type="match status" value="1"/>
</dbReference>
<evidence type="ECO:0000313" key="10">
    <source>
        <dbReference type="EMBL" id="TVT22820.1"/>
    </source>
</evidence>
<feature type="domain" description="Acyl-CoA oxidase/dehydrogenase middle" evidence="8">
    <location>
        <begin position="124"/>
        <end position="217"/>
    </location>
</feature>
<keyword evidence="11" id="KW-1185">Reference proteome</keyword>
<dbReference type="InterPro" id="IPR009100">
    <property type="entry name" value="AcylCoA_DH/oxidase_NM_dom_sf"/>
</dbReference>